<keyword evidence="2" id="KW-0328">Glycosyltransferase</keyword>
<feature type="transmembrane region" description="Helical" evidence="4">
    <location>
        <begin position="309"/>
        <end position="327"/>
    </location>
</feature>
<protein>
    <submittedName>
        <fullName evidence="6">Glycosyltransferase</fullName>
    </submittedName>
</protein>
<dbReference type="SUPFAM" id="SSF53448">
    <property type="entry name" value="Nucleotide-diphospho-sugar transferases"/>
    <property type="match status" value="1"/>
</dbReference>
<accession>A0A7G9LDB2</accession>
<evidence type="ECO:0000313" key="7">
    <source>
        <dbReference type="Proteomes" id="UP000515808"/>
    </source>
</evidence>
<dbReference type="InterPro" id="IPR029044">
    <property type="entry name" value="Nucleotide-diphossugar_trans"/>
</dbReference>
<dbReference type="Proteomes" id="UP000515808">
    <property type="component" value="Chromosome"/>
</dbReference>
<keyword evidence="4" id="KW-0472">Membrane</keyword>
<feature type="domain" description="Glycosyltransferase 2-like" evidence="5">
    <location>
        <begin position="45"/>
        <end position="170"/>
    </location>
</feature>
<evidence type="ECO:0000256" key="1">
    <source>
        <dbReference type="ARBA" id="ARBA00006739"/>
    </source>
</evidence>
<keyword evidence="3 6" id="KW-0808">Transferase</keyword>
<dbReference type="EMBL" id="CP060695">
    <property type="protein sequence ID" value="QNM86611.1"/>
    <property type="molecule type" value="Genomic_DNA"/>
</dbReference>
<evidence type="ECO:0000256" key="4">
    <source>
        <dbReference type="SAM" id="Phobius"/>
    </source>
</evidence>
<feature type="transmembrane region" description="Helical" evidence="4">
    <location>
        <begin position="6"/>
        <end position="30"/>
    </location>
</feature>
<evidence type="ECO:0000256" key="3">
    <source>
        <dbReference type="ARBA" id="ARBA00022679"/>
    </source>
</evidence>
<feature type="transmembrane region" description="Helical" evidence="4">
    <location>
        <begin position="282"/>
        <end position="303"/>
    </location>
</feature>
<dbReference type="Gene3D" id="3.90.550.10">
    <property type="entry name" value="Spore Coat Polysaccharide Biosynthesis Protein SpsA, Chain A"/>
    <property type="match status" value="1"/>
</dbReference>
<proteinExistence type="inferred from homology"/>
<dbReference type="KEGG" id="ppec:H9W90_05690"/>
<keyword evidence="4" id="KW-1133">Transmembrane helix</keyword>
<dbReference type="GO" id="GO:0016757">
    <property type="term" value="F:glycosyltransferase activity"/>
    <property type="evidence" value="ECO:0007669"/>
    <property type="project" value="UniProtKB-KW"/>
</dbReference>
<keyword evidence="7" id="KW-1185">Reference proteome</keyword>
<dbReference type="Pfam" id="PF00535">
    <property type="entry name" value="Glycos_transf_2"/>
    <property type="match status" value="1"/>
</dbReference>
<feature type="transmembrane region" description="Helical" evidence="4">
    <location>
        <begin position="339"/>
        <end position="361"/>
    </location>
</feature>
<organism evidence="6 7">
    <name type="scientific">Polaribacter pectinis</name>
    <dbReference type="NCBI Taxonomy" id="2738844"/>
    <lineage>
        <taxon>Bacteria</taxon>
        <taxon>Pseudomonadati</taxon>
        <taxon>Bacteroidota</taxon>
        <taxon>Flavobacteriia</taxon>
        <taxon>Flavobacteriales</taxon>
        <taxon>Flavobacteriaceae</taxon>
    </lineage>
</organism>
<reference evidence="6 7" key="1">
    <citation type="submission" date="2020-08" db="EMBL/GenBank/DDBJ databases">
        <title>Polaribacter sp. L12M9 isolated from gut of the Korean scallop.</title>
        <authorList>
            <person name="Jeong Y.S."/>
        </authorList>
    </citation>
    <scope>NUCLEOTIDE SEQUENCE [LARGE SCALE GENOMIC DNA]</scope>
    <source>
        <strain evidence="6 7">L12M9</strain>
    </source>
</reference>
<comment type="similarity">
    <text evidence="1">Belongs to the glycosyltransferase 2 family.</text>
</comment>
<keyword evidence="4" id="KW-0812">Transmembrane</keyword>
<dbReference type="InterPro" id="IPR001173">
    <property type="entry name" value="Glyco_trans_2-like"/>
</dbReference>
<dbReference type="RefSeq" id="WP_187483488.1">
    <property type="nucleotide sequence ID" value="NZ_CP060695.1"/>
</dbReference>
<gene>
    <name evidence="6" type="ORF">H9W90_05690</name>
</gene>
<dbReference type="AlphaFoldDB" id="A0A7G9LDB2"/>
<dbReference type="PANTHER" id="PTHR43630:SF1">
    <property type="entry name" value="POLY-BETA-1,6-N-ACETYL-D-GLUCOSAMINE SYNTHASE"/>
    <property type="match status" value="1"/>
</dbReference>
<evidence type="ECO:0000256" key="2">
    <source>
        <dbReference type="ARBA" id="ARBA00022676"/>
    </source>
</evidence>
<evidence type="ECO:0000313" key="6">
    <source>
        <dbReference type="EMBL" id="QNM86611.1"/>
    </source>
</evidence>
<evidence type="ECO:0000259" key="5">
    <source>
        <dbReference type="Pfam" id="PF00535"/>
    </source>
</evidence>
<name>A0A7G9LDB2_9FLAO</name>
<sequence length="368" mass="42951">MILTVLFYAFVVFAGIQIIYYLAFTSFLFTDKKQKKKLVKEIPISVIICAKNEAENLQKFLPYIIEQNYSDFEIVLINDASSDETLEIMEAFQSQNSNIKIINVENIEAFWGNKKYALTLGIKAAKNEHLLFTDADCKPISKNWIAEMSKNFSQEKSIILGYGKYKKEKFLVNLFVRFETLLTAIQYFSYAKLGSPYMAVGRNLAYKKEEFFNVKGFINHMHIRSGDDDLFIKDAANKENTIICTSKNSFTISKAPKSFKEWFRQKRRHISTANHYKLQHKFFLALFFISKVLFFVLATALFFFYPWEIILSIVLGYYLIQFLVIGFSAKKLKEPQIIFLLPFLEIGLLLFQFSIFITNLISKPNHWK</sequence>
<dbReference type="PANTHER" id="PTHR43630">
    <property type="entry name" value="POLY-BETA-1,6-N-ACETYL-D-GLUCOSAMINE SYNTHASE"/>
    <property type="match status" value="1"/>
</dbReference>